<evidence type="ECO:0000313" key="2">
    <source>
        <dbReference type="EMBL" id="EMD44011.1"/>
    </source>
</evidence>
<dbReference type="AlphaFoldDB" id="M2RYF7"/>
<proteinExistence type="predicted"/>
<dbReference type="VEuPathDB" id="AmoebaDB:EHI5A_204830"/>
<evidence type="ECO:0000259" key="1">
    <source>
        <dbReference type="Pfam" id="PF01412"/>
    </source>
</evidence>
<feature type="non-terminal residue" evidence="2">
    <location>
        <position position="1"/>
    </location>
</feature>
<dbReference type="InterPro" id="IPR038508">
    <property type="entry name" value="ArfGAP_dom_sf"/>
</dbReference>
<sequence length="45" mass="5095">PHNQICTDCSDRQSSYVDLDYGVFICDLCASLHTTCNHTKQSYNP</sequence>
<accession>M2RYF7</accession>
<feature type="non-terminal residue" evidence="2">
    <location>
        <position position="45"/>
    </location>
</feature>
<dbReference type="GO" id="GO:0005096">
    <property type="term" value="F:GTPase activator activity"/>
    <property type="evidence" value="ECO:0007669"/>
    <property type="project" value="InterPro"/>
</dbReference>
<name>M2RYF7_ENTHI</name>
<protein>
    <submittedName>
        <fullName evidence="2">Rho guanine nucleotide exchange factor, putative</fullName>
    </submittedName>
</protein>
<dbReference type="InterPro" id="IPR037278">
    <property type="entry name" value="ARFGAP/RecO"/>
</dbReference>
<dbReference type="SUPFAM" id="SSF57863">
    <property type="entry name" value="ArfGap/RecO-like zinc finger"/>
    <property type="match status" value="1"/>
</dbReference>
<reference evidence="2 3" key="1">
    <citation type="submission" date="2013-02" db="EMBL/GenBank/DDBJ databases">
        <authorList>
            <person name="Hannick L."/>
            <person name="Zafar N."/>
            <person name="Lorenzi H."/>
            <person name="Ali I.A."/>
            <person name="Petri W.P."/>
            <person name="Caler E."/>
        </authorList>
    </citation>
    <scope>NUCLEOTIDE SEQUENCE [LARGE SCALE GENOMIC DNA]</scope>
    <source>
        <strain evidence="2 3">KU27</strain>
    </source>
</reference>
<organism evidence="2 3">
    <name type="scientific">Entamoeba histolytica KU27</name>
    <dbReference type="NCBI Taxonomy" id="885311"/>
    <lineage>
        <taxon>Eukaryota</taxon>
        <taxon>Amoebozoa</taxon>
        <taxon>Evosea</taxon>
        <taxon>Archamoebae</taxon>
        <taxon>Mastigamoebida</taxon>
        <taxon>Entamoebidae</taxon>
        <taxon>Entamoeba</taxon>
    </lineage>
</organism>
<dbReference type="InterPro" id="IPR001164">
    <property type="entry name" value="ArfGAP_dom"/>
</dbReference>
<feature type="domain" description="Arf-GAP" evidence="1">
    <location>
        <begin position="1"/>
        <end position="37"/>
    </location>
</feature>
<dbReference type="Pfam" id="PF01412">
    <property type="entry name" value="ArfGap"/>
    <property type="match status" value="1"/>
</dbReference>
<dbReference type="Gene3D" id="1.10.220.150">
    <property type="entry name" value="Arf GTPase activating protein"/>
    <property type="match status" value="1"/>
</dbReference>
<gene>
    <name evidence="2" type="ORF">EHI5A_204830</name>
</gene>
<dbReference type="Proteomes" id="UP000011755">
    <property type="component" value="Unassembled WGS sequence"/>
</dbReference>
<evidence type="ECO:0000313" key="3">
    <source>
        <dbReference type="Proteomes" id="UP000011755"/>
    </source>
</evidence>
<dbReference type="EMBL" id="KB445163">
    <property type="protein sequence ID" value="EMD44011.1"/>
    <property type="molecule type" value="Genomic_DNA"/>
</dbReference>